<feature type="compositionally biased region" description="Polar residues" evidence="1">
    <location>
        <begin position="254"/>
        <end position="269"/>
    </location>
</feature>
<feature type="region of interest" description="Disordered" evidence="1">
    <location>
        <begin position="252"/>
        <end position="297"/>
    </location>
</feature>
<organism evidence="2 3">
    <name type="scientific">Smittium simulii</name>
    <dbReference type="NCBI Taxonomy" id="133385"/>
    <lineage>
        <taxon>Eukaryota</taxon>
        <taxon>Fungi</taxon>
        <taxon>Fungi incertae sedis</taxon>
        <taxon>Zoopagomycota</taxon>
        <taxon>Kickxellomycotina</taxon>
        <taxon>Harpellomycetes</taxon>
        <taxon>Harpellales</taxon>
        <taxon>Legeriomycetaceae</taxon>
        <taxon>Smittium</taxon>
    </lineage>
</organism>
<gene>
    <name evidence="2" type="ORF">BB561_005366</name>
</gene>
<dbReference type="OrthoDB" id="2286148at2759"/>
<protein>
    <submittedName>
        <fullName evidence="2">Uncharacterized protein</fullName>
    </submittedName>
</protein>
<feature type="compositionally biased region" description="Polar residues" evidence="1">
    <location>
        <begin position="635"/>
        <end position="646"/>
    </location>
</feature>
<dbReference type="EMBL" id="MBFR01000315">
    <property type="protein sequence ID" value="PVU89418.1"/>
    <property type="molecule type" value="Genomic_DNA"/>
</dbReference>
<comment type="caution">
    <text evidence="2">The sequence shown here is derived from an EMBL/GenBank/DDBJ whole genome shotgun (WGS) entry which is preliminary data.</text>
</comment>
<accession>A0A2T9YAP5</accession>
<sequence>MEQDLQEKMFLAINSLTEKVKFLYIEREQQSVQQTQAMGAQDSECDDLHDRVRAPMEPIPEEEKKEIIYVCQKILGMKYTLPPLNETATPAKLKDLTTRIKDNNDLEFAHLMRELLSDVASNITHAIIKNLHKSMELPGRNAYSTAPSVAHTTQNVIQTSANTANNAQTRTTRYVLGRLGQTHKQQVAQKYSVEDIQDSVQKSESREVKGYDEEKLYKFQRNKCRSYWIITKCEATYSGKFKYFLQKEAKFTKNKQGSQRRNNQGSRGSPSKKCNRAEDRRTKSSSSSPKTQQLCRGEKFQNRIPDIHMQDNQDKGLYDLSGSRGRFYAHSDTSEVQEISSFSIKREDLPIFTKLGSISWNQSIDIFEQPFNNRQVQGKMYGEYKKIILQTKPTGVQGQDGEVQYDTISINYSSGDNNNSQTMSLKVPSDKKLGKLYWKDTSNVGCSPPWLPNAEKTFGIEKQFLKESKIMGCHNDSEQSNNSELRILETDGVSRSVLVYSDNTTTLAYVQKFSGTTSPKLIEVSEKLWLHENKHTLPDVLCTNVNQPGRRAIKTDSSNKMVSINRDIKETEQNIWLIKRGFVCNKTEQEDVQKLQLSPVEYNTTDPTESSTGKDKYSSNYSNVEVCNLVSNFGKNQNSRAHTNTGVGDYARPKKR</sequence>
<evidence type="ECO:0000313" key="3">
    <source>
        <dbReference type="Proteomes" id="UP000245383"/>
    </source>
</evidence>
<proteinExistence type="predicted"/>
<dbReference type="AlphaFoldDB" id="A0A2T9YAP5"/>
<keyword evidence="3" id="KW-1185">Reference proteome</keyword>
<feature type="region of interest" description="Disordered" evidence="1">
    <location>
        <begin position="598"/>
        <end position="618"/>
    </location>
</feature>
<name>A0A2T9YAP5_9FUNG</name>
<reference evidence="2 3" key="1">
    <citation type="journal article" date="2018" name="MBio">
        <title>Comparative Genomics Reveals the Core Gene Toolbox for the Fungus-Insect Symbiosis.</title>
        <authorList>
            <person name="Wang Y."/>
            <person name="Stata M."/>
            <person name="Wang W."/>
            <person name="Stajich J.E."/>
            <person name="White M.M."/>
            <person name="Moncalvo J.M."/>
        </authorList>
    </citation>
    <scope>NUCLEOTIDE SEQUENCE [LARGE SCALE GENOMIC DNA]</scope>
    <source>
        <strain evidence="2 3">SWE-8-4</strain>
    </source>
</reference>
<feature type="region of interest" description="Disordered" evidence="1">
    <location>
        <begin position="635"/>
        <end position="656"/>
    </location>
</feature>
<evidence type="ECO:0000256" key="1">
    <source>
        <dbReference type="SAM" id="MobiDB-lite"/>
    </source>
</evidence>
<dbReference type="Proteomes" id="UP000245383">
    <property type="component" value="Unassembled WGS sequence"/>
</dbReference>
<feature type="compositionally biased region" description="Polar residues" evidence="1">
    <location>
        <begin position="601"/>
        <end position="611"/>
    </location>
</feature>
<evidence type="ECO:0000313" key="2">
    <source>
        <dbReference type="EMBL" id="PVU89418.1"/>
    </source>
</evidence>